<keyword evidence="4" id="KW-0433">Leucine-rich repeat</keyword>
<dbReference type="Gene3D" id="3.80.10.10">
    <property type="entry name" value="Ribonuclease Inhibitor"/>
    <property type="match status" value="1"/>
</dbReference>
<sequence>MLRLRSNSFVGEFPHASQNKSLTLRELDISCNLLEGPLPSTINVFLPNLYAFNASSNQFAGTIPPSFGEMQKLEHLDLSNNRFSGVIPNGLTKNSPFWYLNLSNNSLGGELLPKDCKMTELKWLQLHHNHFVGNMPGCLSNSLSLFLLDVRHNNLSGIISDEKIAFAELGALLLGVNRFGGSIPRQLCRKQKLHLLDLSNNNFSGSIPSCLSNNLSWREKFEENSWVPIDFTTKGNSYSYRGIPLTLMTGIDLSGNQLTDTIPVQLGELLELMSLNLSHNLLTGHLPASFQNLTNLDSLDLSHNKLTGHIPSEIGQLSSLGTFSVAYNDLSGRIPFELHLSTFSYSSYIGNPKLCGEPLSKECSDDYTHDNEDDEKEGGLINEPLFFYSFIFIAYAFGFWSVIAPLCLSKNWRRKYYATIDRWTSCCFQKW</sequence>
<keyword evidence="5 12" id="KW-0812">Transmembrane</keyword>
<dbReference type="SUPFAM" id="SSF52058">
    <property type="entry name" value="L domain-like"/>
    <property type="match status" value="1"/>
</dbReference>
<dbReference type="PROSITE" id="PS51450">
    <property type="entry name" value="LRR"/>
    <property type="match status" value="1"/>
</dbReference>
<dbReference type="EMBL" id="CAWUPB010000816">
    <property type="protein sequence ID" value="CAK7324984.1"/>
    <property type="molecule type" value="Genomic_DNA"/>
</dbReference>
<dbReference type="Pfam" id="PF13855">
    <property type="entry name" value="LRR_8"/>
    <property type="match status" value="1"/>
</dbReference>
<evidence type="ECO:0000256" key="2">
    <source>
        <dbReference type="ARBA" id="ARBA00009592"/>
    </source>
</evidence>
<dbReference type="InterPro" id="IPR001611">
    <property type="entry name" value="Leu-rich_rpt"/>
</dbReference>
<keyword evidence="9 12" id="KW-0472">Membrane</keyword>
<comment type="subcellular location">
    <subcellularLocation>
        <location evidence="1">Cell membrane</location>
        <topology evidence="1">Single-pass type I membrane protein</topology>
    </subcellularLocation>
</comment>
<dbReference type="FunFam" id="3.80.10.10:FF:000095">
    <property type="entry name" value="LRR receptor-like serine/threonine-protein kinase GSO1"/>
    <property type="match status" value="1"/>
</dbReference>
<keyword evidence="10" id="KW-0675">Receptor</keyword>
<dbReference type="SMART" id="SM00369">
    <property type="entry name" value="LRR_TYP"/>
    <property type="match status" value="4"/>
</dbReference>
<evidence type="ECO:0000313" key="13">
    <source>
        <dbReference type="EMBL" id="CAK7324984.1"/>
    </source>
</evidence>
<keyword evidence="3" id="KW-1003">Cell membrane</keyword>
<dbReference type="FunFam" id="3.80.10.10:FF:000111">
    <property type="entry name" value="LRR receptor-like serine/threonine-protein kinase ERECTA"/>
    <property type="match status" value="1"/>
</dbReference>
<feature type="transmembrane region" description="Helical" evidence="12">
    <location>
        <begin position="385"/>
        <end position="408"/>
    </location>
</feature>
<evidence type="ECO:0000256" key="5">
    <source>
        <dbReference type="ARBA" id="ARBA00022692"/>
    </source>
</evidence>
<dbReference type="GO" id="GO:0005886">
    <property type="term" value="C:plasma membrane"/>
    <property type="evidence" value="ECO:0007669"/>
    <property type="project" value="UniProtKB-SubCell"/>
</dbReference>
<dbReference type="InterPro" id="IPR051502">
    <property type="entry name" value="RLP_Defense_Trigger"/>
</dbReference>
<proteinExistence type="inferred from homology"/>
<evidence type="ECO:0000256" key="8">
    <source>
        <dbReference type="ARBA" id="ARBA00022989"/>
    </source>
</evidence>
<reference evidence="13 14" key="1">
    <citation type="submission" date="2024-01" db="EMBL/GenBank/DDBJ databases">
        <authorList>
            <person name="Waweru B."/>
        </authorList>
    </citation>
    <scope>NUCLEOTIDE SEQUENCE [LARGE SCALE GENOMIC DNA]</scope>
</reference>
<keyword evidence="8 12" id="KW-1133">Transmembrane helix</keyword>
<evidence type="ECO:0000256" key="4">
    <source>
        <dbReference type="ARBA" id="ARBA00022614"/>
    </source>
</evidence>
<dbReference type="InterPro" id="IPR032675">
    <property type="entry name" value="LRR_dom_sf"/>
</dbReference>
<keyword evidence="7" id="KW-0677">Repeat</keyword>
<evidence type="ECO:0000256" key="10">
    <source>
        <dbReference type="ARBA" id="ARBA00023170"/>
    </source>
</evidence>
<keyword evidence="11" id="KW-0325">Glycoprotein</keyword>
<evidence type="ECO:0000313" key="14">
    <source>
        <dbReference type="Proteomes" id="UP001314170"/>
    </source>
</evidence>
<keyword evidence="6" id="KW-0732">Signal</keyword>
<evidence type="ECO:0000256" key="3">
    <source>
        <dbReference type="ARBA" id="ARBA00022475"/>
    </source>
</evidence>
<evidence type="ECO:0000256" key="7">
    <source>
        <dbReference type="ARBA" id="ARBA00022737"/>
    </source>
</evidence>
<dbReference type="AlphaFoldDB" id="A0AAV1QXY7"/>
<dbReference type="PRINTS" id="PR00019">
    <property type="entry name" value="LEURICHRPT"/>
</dbReference>
<protein>
    <submittedName>
        <fullName evidence="13">Uncharacterized protein</fullName>
    </submittedName>
</protein>
<comment type="similarity">
    <text evidence="2">Belongs to the RLP family.</text>
</comment>
<accession>A0AAV1QXY7</accession>
<evidence type="ECO:0000256" key="12">
    <source>
        <dbReference type="SAM" id="Phobius"/>
    </source>
</evidence>
<dbReference type="InterPro" id="IPR003591">
    <property type="entry name" value="Leu-rich_rpt_typical-subtyp"/>
</dbReference>
<comment type="caution">
    <text evidence="13">The sequence shown here is derived from an EMBL/GenBank/DDBJ whole genome shotgun (WGS) entry which is preliminary data.</text>
</comment>
<evidence type="ECO:0000256" key="11">
    <source>
        <dbReference type="ARBA" id="ARBA00023180"/>
    </source>
</evidence>
<evidence type="ECO:0000256" key="6">
    <source>
        <dbReference type="ARBA" id="ARBA00022729"/>
    </source>
</evidence>
<dbReference type="PANTHER" id="PTHR48062:SF51">
    <property type="entry name" value="LRR RECEPTOR-LIKE SERINE_THREONINE-PROTEIN KINASE ERL1"/>
    <property type="match status" value="1"/>
</dbReference>
<evidence type="ECO:0000256" key="9">
    <source>
        <dbReference type="ARBA" id="ARBA00023136"/>
    </source>
</evidence>
<keyword evidence="14" id="KW-1185">Reference proteome</keyword>
<gene>
    <name evidence="13" type="ORF">DCAF_LOCUS2655</name>
</gene>
<name>A0AAV1QXY7_9ROSI</name>
<evidence type="ECO:0000256" key="1">
    <source>
        <dbReference type="ARBA" id="ARBA00004251"/>
    </source>
</evidence>
<dbReference type="PANTHER" id="PTHR48062">
    <property type="entry name" value="RECEPTOR-LIKE PROTEIN 14"/>
    <property type="match status" value="1"/>
</dbReference>
<dbReference type="Pfam" id="PF00560">
    <property type="entry name" value="LRR_1"/>
    <property type="match status" value="3"/>
</dbReference>
<organism evidence="13 14">
    <name type="scientific">Dovyalis caffra</name>
    <dbReference type="NCBI Taxonomy" id="77055"/>
    <lineage>
        <taxon>Eukaryota</taxon>
        <taxon>Viridiplantae</taxon>
        <taxon>Streptophyta</taxon>
        <taxon>Embryophyta</taxon>
        <taxon>Tracheophyta</taxon>
        <taxon>Spermatophyta</taxon>
        <taxon>Magnoliopsida</taxon>
        <taxon>eudicotyledons</taxon>
        <taxon>Gunneridae</taxon>
        <taxon>Pentapetalae</taxon>
        <taxon>rosids</taxon>
        <taxon>fabids</taxon>
        <taxon>Malpighiales</taxon>
        <taxon>Salicaceae</taxon>
        <taxon>Flacourtieae</taxon>
        <taxon>Dovyalis</taxon>
    </lineage>
</organism>
<dbReference type="Proteomes" id="UP001314170">
    <property type="component" value="Unassembled WGS sequence"/>
</dbReference>